<evidence type="ECO:0000313" key="1">
    <source>
        <dbReference type="EMBL" id="ORY42038.1"/>
    </source>
</evidence>
<name>A0A1Y2C4T4_9FUNG</name>
<dbReference type="AlphaFoldDB" id="A0A1Y2C4T4"/>
<evidence type="ECO:0000313" key="2">
    <source>
        <dbReference type="Proteomes" id="UP000193642"/>
    </source>
</evidence>
<dbReference type="Proteomes" id="UP000193642">
    <property type="component" value="Unassembled WGS sequence"/>
</dbReference>
<proteinExistence type="predicted"/>
<comment type="caution">
    <text evidence="1">The sequence shown here is derived from an EMBL/GenBank/DDBJ whole genome shotgun (WGS) entry which is preliminary data.</text>
</comment>
<keyword evidence="2" id="KW-1185">Reference proteome</keyword>
<sequence length="187" mass="21416">MGSRRGMLFGSDTKTKYQKMWTYTSFTQILKEEVVYKDNLYPILSAALGNLKPSKISTLFPQYIVKYFGTSLPTYDFIVQTSSNTITNVQNLLTLLDSWSPSEFQYTFHTESKTTIVTTGFAQAVDLRKDWFHSLDVLYGFASTVTRHYMELHSNVVVQCGDEFNSSTVFIQNCGTIEEKLDAFRQI</sequence>
<protein>
    <submittedName>
        <fullName evidence="1">Uncharacterized protein</fullName>
    </submittedName>
</protein>
<organism evidence="1 2">
    <name type="scientific">Rhizoclosmatium globosum</name>
    <dbReference type="NCBI Taxonomy" id="329046"/>
    <lineage>
        <taxon>Eukaryota</taxon>
        <taxon>Fungi</taxon>
        <taxon>Fungi incertae sedis</taxon>
        <taxon>Chytridiomycota</taxon>
        <taxon>Chytridiomycota incertae sedis</taxon>
        <taxon>Chytridiomycetes</taxon>
        <taxon>Chytridiales</taxon>
        <taxon>Chytriomycetaceae</taxon>
        <taxon>Rhizoclosmatium</taxon>
    </lineage>
</organism>
<reference evidence="1 2" key="1">
    <citation type="submission" date="2016-07" db="EMBL/GenBank/DDBJ databases">
        <title>Pervasive Adenine N6-methylation of Active Genes in Fungi.</title>
        <authorList>
            <consortium name="DOE Joint Genome Institute"/>
            <person name="Mondo S.J."/>
            <person name="Dannebaum R.O."/>
            <person name="Kuo R.C."/>
            <person name="Labutti K."/>
            <person name="Haridas S."/>
            <person name="Kuo A."/>
            <person name="Salamov A."/>
            <person name="Ahrendt S.R."/>
            <person name="Lipzen A."/>
            <person name="Sullivan W."/>
            <person name="Andreopoulos W.B."/>
            <person name="Clum A."/>
            <person name="Lindquist E."/>
            <person name="Daum C."/>
            <person name="Ramamoorthy G.K."/>
            <person name="Gryganskyi A."/>
            <person name="Culley D."/>
            <person name="Magnuson J.K."/>
            <person name="James T.Y."/>
            <person name="O'Malley M.A."/>
            <person name="Stajich J.E."/>
            <person name="Spatafora J.W."/>
            <person name="Visel A."/>
            <person name="Grigoriev I.V."/>
        </authorList>
    </citation>
    <scope>NUCLEOTIDE SEQUENCE [LARGE SCALE GENOMIC DNA]</scope>
    <source>
        <strain evidence="1 2">JEL800</strain>
    </source>
</reference>
<accession>A0A1Y2C4T4</accession>
<gene>
    <name evidence="1" type="ORF">BCR33DRAFT_739529</name>
</gene>
<dbReference type="EMBL" id="MCGO01000030">
    <property type="protein sequence ID" value="ORY42038.1"/>
    <property type="molecule type" value="Genomic_DNA"/>
</dbReference>